<dbReference type="SUPFAM" id="SSF47370">
    <property type="entry name" value="Bromodomain"/>
    <property type="match status" value="1"/>
</dbReference>
<evidence type="ECO:0000256" key="2">
    <source>
        <dbReference type="PROSITE-ProRule" id="PRU00023"/>
    </source>
</evidence>
<name>A0A0A1UB49_ENTIV</name>
<evidence type="ECO:0000256" key="1">
    <source>
        <dbReference type="ARBA" id="ARBA00023117"/>
    </source>
</evidence>
<dbReference type="Pfam" id="PF17035">
    <property type="entry name" value="BET"/>
    <property type="match status" value="1"/>
</dbReference>
<evidence type="ECO:0000313" key="7">
    <source>
        <dbReference type="Proteomes" id="UP000014680"/>
    </source>
</evidence>
<dbReference type="GeneID" id="14888451"/>
<dbReference type="PROSITE" id="PS50088">
    <property type="entry name" value="ANK_REPEAT"/>
    <property type="match status" value="1"/>
</dbReference>
<dbReference type="InterPro" id="IPR036770">
    <property type="entry name" value="Ankyrin_rpt-contain_sf"/>
</dbReference>
<keyword evidence="2" id="KW-0040">ANK repeat</keyword>
<dbReference type="EMBL" id="KB206629">
    <property type="protein sequence ID" value="ELP89421.1"/>
    <property type="molecule type" value="Genomic_DNA"/>
</dbReference>
<feature type="repeat" description="ANK" evidence="2">
    <location>
        <begin position="99"/>
        <end position="131"/>
    </location>
</feature>
<proteinExistence type="predicted"/>
<dbReference type="AlphaFoldDB" id="A0A0A1UB49"/>
<evidence type="ECO:0000256" key="4">
    <source>
        <dbReference type="SAM" id="MobiDB-lite"/>
    </source>
</evidence>
<sequence>MSTTKEETLHYMCFTGNTEKVKSALNAGEDFSQVDKNGYSPIHYTIMKQNLPLFKILQSHSYQTSKTSLKLSCLHLAILFDAFDFFEDLKDQKEEIDVNGDTPLLYAVRLQKNNFVIALLNSGASPTSLNKATQESPLKAAFFYGNVIAAAEIIRKGARLSSVDSALRQKKLDFVVNLQNIKSNIKILYTPQLLPGNEQIFKSLETDGEISGKSGKKIMVHSCVITQQKFFKDLSDGSLDVYVEWSYLQKSPTLEALSLVQSSKVLSELMLIETIKNYISSVVVSQKAVFPPELLKTFSNAQNRNKNIGLARYVVNSCFLNYDENRRSLHELSNEELGNIVEALQLKEIKTEKQVESEPDRYKDVVKQIVPVETKTFPMTSNNKKMCLQMLNWIIADKSVAAFMRPVDEILDGAPKYYTIIKQPMCIETIKQTLASGKYKTANGFMNDLRLVWTNGMKYNYPGTLFYTYASNLLKKSEEKWGKLPLETREEEKQQEKSKDQEIREKKARELVKETKKERMEEDQRRQKEALKVPKKKKAVELVVEDDTQKDVIRVYTYEDKVRVMEKVTKLSEEAQKMIPKIMSGDQTGEDYELDLETMSNADLTKLENFCDSYAH</sequence>
<accession>A0A0A1UB49</accession>
<evidence type="ECO:0000259" key="5">
    <source>
        <dbReference type="PROSITE" id="PS50014"/>
    </source>
</evidence>
<dbReference type="SMART" id="SM00297">
    <property type="entry name" value="BROMO"/>
    <property type="match status" value="1"/>
</dbReference>
<dbReference type="VEuPathDB" id="AmoebaDB:EIN_390360"/>
<dbReference type="InterPro" id="IPR036427">
    <property type="entry name" value="Bromodomain-like_sf"/>
</dbReference>
<dbReference type="Pfam" id="PF00023">
    <property type="entry name" value="Ank"/>
    <property type="match status" value="1"/>
</dbReference>
<dbReference type="OrthoDB" id="21449at2759"/>
<dbReference type="SUPFAM" id="SSF48403">
    <property type="entry name" value="Ankyrin repeat"/>
    <property type="match status" value="1"/>
</dbReference>
<dbReference type="InterPro" id="IPR001487">
    <property type="entry name" value="Bromodomain"/>
</dbReference>
<feature type="region of interest" description="Disordered" evidence="4">
    <location>
        <begin position="488"/>
        <end position="527"/>
    </location>
</feature>
<feature type="domain" description="Bromo" evidence="5">
    <location>
        <begin position="403"/>
        <end position="467"/>
    </location>
</feature>
<dbReference type="RefSeq" id="XP_004256192.1">
    <property type="nucleotide sequence ID" value="XM_004256144.1"/>
</dbReference>
<dbReference type="Pfam" id="PF00439">
    <property type="entry name" value="Bromodomain"/>
    <property type="match status" value="1"/>
</dbReference>
<dbReference type="PRINTS" id="PR00503">
    <property type="entry name" value="BROMODOMAIN"/>
</dbReference>
<dbReference type="PANTHER" id="PTHR45926">
    <property type="entry name" value="OSJNBA0053K19.4 PROTEIN"/>
    <property type="match status" value="1"/>
</dbReference>
<evidence type="ECO:0000313" key="6">
    <source>
        <dbReference type="EMBL" id="ELP89421.1"/>
    </source>
</evidence>
<reference evidence="6 7" key="1">
    <citation type="submission" date="2012-10" db="EMBL/GenBank/DDBJ databases">
        <authorList>
            <person name="Zafar N."/>
            <person name="Inman J."/>
            <person name="Hall N."/>
            <person name="Lorenzi H."/>
            <person name="Caler E."/>
        </authorList>
    </citation>
    <scope>NUCLEOTIDE SEQUENCE [LARGE SCALE GENOMIC DNA]</scope>
    <source>
        <strain evidence="6 7">IP1</strain>
    </source>
</reference>
<gene>
    <name evidence="6" type="ORF">EIN_390360</name>
</gene>
<organism evidence="6 7">
    <name type="scientific">Entamoeba invadens IP1</name>
    <dbReference type="NCBI Taxonomy" id="370355"/>
    <lineage>
        <taxon>Eukaryota</taxon>
        <taxon>Amoebozoa</taxon>
        <taxon>Evosea</taxon>
        <taxon>Archamoebae</taxon>
        <taxon>Mastigamoebida</taxon>
        <taxon>Entamoebidae</taxon>
        <taxon>Entamoeba</taxon>
    </lineage>
</organism>
<dbReference type="Pfam" id="PF12796">
    <property type="entry name" value="Ank_2"/>
    <property type="match status" value="1"/>
</dbReference>
<dbReference type="PROSITE" id="PS50014">
    <property type="entry name" value="BROMODOMAIN_2"/>
    <property type="match status" value="1"/>
</dbReference>
<dbReference type="Proteomes" id="UP000014680">
    <property type="component" value="Unassembled WGS sequence"/>
</dbReference>
<evidence type="ECO:0000256" key="3">
    <source>
        <dbReference type="PROSITE-ProRule" id="PRU00035"/>
    </source>
</evidence>
<dbReference type="SMART" id="SM00248">
    <property type="entry name" value="ANK"/>
    <property type="match status" value="5"/>
</dbReference>
<dbReference type="InterPro" id="IPR027353">
    <property type="entry name" value="NET_dom"/>
</dbReference>
<keyword evidence="1 3" id="KW-0103">Bromodomain</keyword>
<dbReference type="OMA" id="QKNCIDI"/>
<dbReference type="Gene3D" id="1.25.40.20">
    <property type="entry name" value="Ankyrin repeat-containing domain"/>
    <property type="match status" value="1"/>
</dbReference>
<dbReference type="Gene3D" id="1.20.920.10">
    <property type="entry name" value="Bromodomain-like"/>
    <property type="match status" value="1"/>
</dbReference>
<keyword evidence="7" id="KW-1185">Reference proteome</keyword>
<protein>
    <submittedName>
        <fullName evidence="6">Bromodomain containing protein, putative</fullName>
    </submittedName>
</protein>
<dbReference type="KEGG" id="eiv:EIN_390360"/>
<dbReference type="InterPro" id="IPR002110">
    <property type="entry name" value="Ankyrin_rpt"/>
</dbReference>